<keyword evidence="3 5" id="KW-1133">Transmembrane helix</keyword>
<comment type="subcellular location">
    <subcellularLocation>
        <location evidence="1">Membrane</location>
        <topology evidence="1">Multi-pass membrane protein</topology>
    </subcellularLocation>
</comment>
<feature type="transmembrane region" description="Helical" evidence="5">
    <location>
        <begin position="121"/>
        <end position="142"/>
    </location>
</feature>
<sequence>MIILYEIKKFFKEIPNLVFLLALPIIMLYVLGKTSAGFTTVVLENMQEFPAQYELMNLKEVMIPSCYGVMDYFGITMLMMMSFLTCILGANSYSEEYRQKTINRLLVAKHSRFRIFIEKTVGLLLVAAFEIGVFLVIAKGIYKVSFATVRREEVAILLLAFVNSILMLFLGNVIGMIFRKNTLMIIMPLFCIMMLFGGTFTGNLYIEGLSDWMPIYQLQMAAFRVGTLHTYDLFKTVLYIEGTASILMAGVAFWLFLRQDEVR</sequence>
<keyword evidence="4 5" id="KW-0472">Membrane</keyword>
<feature type="domain" description="ABC-2 type transporter transmembrane" evidence="6">
    <location>
        <begin position="47"/>
        <end position="257"/>
    </location>
</feature>
<evidence type="ECO:0000259" key="6">
    <source>
        <dbReference type="Pfam" id="PF12698"/>
    </source>
</evidence>
<dbReference type="EMBL" id="WNAJ01000036">
    <property type="protein sequence ID" value="MTR87039.1"/>
    <property type="molecule type" value="Genomic_DNA"/>
</dbReference>
<dbReference type="RefSeq" id="WP_118413533.1">
    <property type="nucleotide sequence ID" value="NZ_QRPI01000033.1"/>
</dbReference>
<protein>
    <submittedName>
        <fullName evidence="7">ABC transporter permease</fullName>
    </submittedName>
</protein>
<evidence type="ECO:0000313" key="7">
    <source>
        <dbReference type="EMBL" id="MTR87039.1"/>
    </source>
</evidence>
<dbReference type="GO" id="GO:0016020">
    <property type="term" value="C:membrane"/>
    <property type="evidence" value="ECO:0007669"/>
    <property type="project" value="UniProtKB-SubCell"/>
</dbReference>
<feature type="transmembrane region" description="Helical" evidence="5">
    <location>
        <begin position="72"/>
        <end position="90"/>
    </location>
</feature>
<comment type="caution">
    <text evidence="7">The sequence shown here is derived from an EMBL/GenBank/DDBJ whole genome shotgun (WGS) entry which is preliminary data.</text>
</comment>
<dbReference type="InterPro" id="IPR013525">
    <property type="entry name" value="ABC2_TM"/>
</dbReference>
<feature type="transmembrane region" description="Helical" evidence="5">
    <location>
        <begin position="237"/>
        <end position="257"/>
    </location>
</feature>
<evidence type="ECO:0000256" key="2">
    <source>
        <dbReference type="ARBA" id="ARBA00022692"/>
    </source>
</evidence>
<proteinExistence type="predicted"/>
<organism evidence="7 8">
    <name type="scientific">Roseburia intestinalis</name>
    <dbReference type="NCBI Taxonomy" id="166486"/>
    <lineage>
        <taxon>Bacteria</taxon>
        <taxon>Bacillati</taxon>
        <taxon>Bacillota</taxon>
        <taxon>Clostridia</taxon>
        <taxon>Lachnospirales</taxon>
        <taxon>Lachnospiraceae</taxon>
        <taxon>Roseburia</taxon>
    </lineage>
</organism>
<feature type="transmembrane region" description="Helical" evidence="5">
    <location>
        <begin position="185"/>
        <end position="206"/>
    </location>
</feature>
<evidence type="ECO:0000256" key="1">
    <source>
        <dbReference type="ARBA" id="ARBA00004141"/>
    </source>
</evidence>
<evidence type="ECO:0000256" key="5">
    <source>
        <dbReference type="SAM" id="Phobius"/>
    </source>
</evidence>
<evidence type="ECO:0000256" key="3">
    <source>
        <dbReference type="ARBA" id="ARBA00022989"/>
    </source>
</evidence>
<keyword evidence="2 5" id="KW-0812">Transmembrane</keyword>
<dbReference type="InterPro" id="IPR051328">
    <property type="entry name" value="T7SS_ABC-Transporter"/>
</dbReference>
<gene>
    <name evidence="7" type="ORF">GMD50_18800</name>
</gene>
<reference evidence="7 8" key="1">
    <citation type="journal article" date="2019" name="Nat. Med.">
        <title>A library of human gut bacterial isolates paired with longitudinal multiomics data enables mechanistic microbiome research.</title>
        <authorList>
            <person name="Poyet M."/>
            <person name="Groussin M."/>
            <person name="Gibbons S.M."/>
            <person name="Avila-Pacheco J."/>
            <person name="Jiang X."/>
            <person name="Kearney S.M."/>
            <person name="Perrotta A.R."/>
            <person name="Berdy B."/>
            <person name="Zhao S."/>
            <person name="Lieberman T.D."/>
            <person name="Swanson P.K."/>
            <person name="Smith M."/>
            <person name="Roesemann S."/>
            <person name="Alexander J.E."/>
            <person name="Rich S.A."/>
            <person name="Livny J."/>
            <person name="Vlamakis H."/>
            <person name="Clish C."/>
            <person name="Bullock K."/>
            <person name="Deik A."/>
            <person name="Scott J."/>
            <person name="Pierce K.A."/>
            <person name="Xavier R.J."/>
            <person name="Alm E.J."/>
        </authorList>
    </citation>
    <scope>NUCLEOTIDE SEQUENCE [LARGE SCALE GENOMIC DNA]</scope>
    <source>
        <strain evidence="7 8">BIOML-A1</strain>
    </source>
</reference>
<name>A0A6L6LDC3_9FIRM</name>
<feature type="transmembrane region" description="Helical" evidence="5">
    <location>
        <begin position="154"/>
        <end position="178"/>
    </location>
</feature>
<evidence type="ECO:0000313" key="8">
    <source>
        <dbReference type="Proteomes" id="UP000478483"/>
    </source>
</evidence>
<evidence type="ECO:0000256" key="4">
    <source>
        <dbReference type="ARBA" id="ARBA00023136"/>
    </source>
</evidence>
<dbReference type="GO" id="GO:0140359">
    <property type="term" value="F:ABC-type transporter activity"/>
    <property type="evidence" value="ECO:0007669"/>
    <property type="project" value="InterPro"/>
</dbReference>
<accession>A0A6L6LDC3</accession>
<dbReference type="Pfam" id="PF12698">
    <property type="entry name" value="ABC2_membrane_3"/>
    <property type="match status" value="1"/>
</dbReference>
<dbReference type="PANTHER" id="PTHR43077:SF10">
    <property type="entry name" value="TRANSPORT PERMEASE PROTEIN"/>
    <property type="match status" value="1"/>
</dbReference>
<dbReference type="Proteomes" id="UP000478483">
    <property type="component" value="Unassembled WGS sequence"/>
</dbReference>
<dbReference type="AlphaFoldDB" id="A0A6L6LDC3"/>
<dbReference type="PANTHER" id="PTHR43077">
    <property type="entry name" value="TRANSPORT PERMEASE YVFS-RELATED"/>
    <property type="match status" value="1"/>
</dbReference>